<accession>A0A370I5K1</accession>
<dbReference type="STRING" id="1210086.GCA_001613105_03016"/>
<protein>
    <submittedName>
        <fullName evidence="5">Methyltransferase family protein</fullName>
    </submittedName>
</protein>
<dbReference type="Gene3D" id="3.40.50.150">
    <property type="entry name" value="Vaccinia Virus protein VP39"/>
    <property type="match status" value="1"/>
</dbReference>
<evidence type="ECO:0000313" key="6">
    <source>
        <dbReference type="Proteomes" id="UP000254869"/>
    </source>
</evidence>
<keyword evidence="3" id="KW-0949">S-adenosyl-L-methionine</keyword>
<evidence type="ECO:0000259" key="4">
    <source>
        <dbReference type="Pfam" id="PF13649"/>
    </source>
</evidence>
<dbReference type="SUPFAM" id="SSF53335">
    <property type="entry name" value="S-adenosyl-L-methionine-dependent methyltransferases"/>
    <property type="match status" value="1"/>
</dbReference>
<dbReference type="EMBL" id="QQBC01000005">
    <property type="protein sequence ID" value="RDI65992.1"/>
    <property type="molecule type" value="Genomic_DNA"/>
</dbReference>
<keyword evidence="1 5" id="KW-0489">Methyltransferase</keyword>
<dbReference type="InterPro" id="IPR041698">
    <property type="entry name" value="Methyltransf_25"/>
</dbReference>
<evidence type="ECO:0000256" key="3">
    <source>
        <dbReference type="ARBA" id="ARBA00022691"/>
    </source>
</evidence>
<dbReference type="GO" id="GO:0008168">
    <property type="term" value="F:methyltransferase activity"/>
    <property type="evidence" value="ECO:0007669"/>
    <property type="project" value="UniProtKB-KW"/>
</dbReference>
<dbReference type="CDD" id="cd02440">
    <property type="entry name" value="AdoMet_MTases"/>
    <property type="match status" value="1"/>
</dbReference>
<dbReference type="AlphaFoldDB" id="A0A370I5K1"/>
<keyword evidence="2 5" id="KW-0808">Transferase</keyword>
<name>A0A370I5K1_9NOCA</name>
<comment type="caution">
    <text evidence="5">The sequence shown here is derived from an EMBL/GenBank/DDBJ whole genome shotgun (WGS) entry which is preliminary data.</text>
</comment>
<proteinExistence type="predicted"/>
<gene>
    <name evidence="5" type="ORF">DFR76_105311</name>
</gene>
<sequence length="189" mass="20737">MSILQPSRQQLVERADIAPGMTVLDFGCGPGQLALLVARVGPDVRVIGVDVDPSMLKIARRRIAAAGVDIEIRSGTLEEQDFPPNSFDRIVSGFVLHHLTTPQKISTLRTMYDLLRPDGQLHIVDIGRPRNLLAKLSGYANRLSHGRGVLDANLEGRIPGLLREAGFLDVEESPCAPARLGMAFWRARR</sequence>
<dbReference type="PANTHER" id="PTHR43464:SF19">
    <property type="entry name" value="UBIQUINONE BIOSYNTHESIS O-METHYLTRANSFERASE, MITOCHONDRIAL"/>
    <property type="match status" value="1"/>
</dbReference>
<feature type="domain" description="Methyltransferase" evidence="4">
    <location>
        <begin position="23"/>
        <end position="119"/>
    </location>
</feature>
<dbReference type="InterPro" id="IPR029063">
    <property type="entry name" value="SAM-dependent_MTases_sf"/>
</dbReference>
<evidence type="ECO:0000256" key="2">
    <source>
        <dbReference type="ARBA" id="ARBA00022679"/>
    </source>
</evidence>
<evidence type="ECO:0000313" key="5">
    <source>
        <dbReference type="EMBL" id="RDI65992.1"/>
    </source>
</evidence>
<dbReference type="Proteomes" id="UP000254869">
    <property type="component" value="Unassembled WGS sequence"/>
</dbReference>
<dbReference type="PANTHER" id="PTHR43464">
    <property type="entry name" value="METHYLTRANSFERASE"/>
    <property type="match status" value="1"/>
</dbReference>
<dbReference type="Pfam" id="PF13649">
    <property type="entry name" value="Methyltransf_25"/>
    <property type="match status" value="1"/>
</dbReference>
<evidence type="ECO:0000256" key="1">
    <source>
        <dbReference type="ARBA" id="ARBA00022603"/>
    </source>
</evidence>
<reference evidence="5 6" key="1">
    <citation type="submission" date="2018-07" db="EMBL/GenBank/DDBJ databases">
        <title>Genomic Encyclopedia of Type Strains, Phase IV (KMG-IV): sequencing the most valuable type-strain genomes for metagenomic binning, comparative biology and taxonomic classification.</title>
        <authorList>
            <person name="Goeker M."/>
        </authorList>
    </citation>
    <scope>NUCLEOTIDE SEQUENCE [LARGE SCALE GENOMIC DNA]</scope>
    <source>
        <strain evidence="5 6">DSM 44290</strain>
    </source>
</reference>
<organism evidence="5 6">
    <name type="scientific">Nocardia pseudobrasiliensis</name>
    <dbReference type="NCBI Taxonomy" id="45979"/>
    <lineage>
        <taxon>Bacteria</taxon>
        <taxon>Bacillati</taxon>
        <taxon>Actinomycetota</taxon>
        <taxon>Actinomycetes</taxon>
        <taxon>Mycobacteriales</taxon>
        <taxon>Nocardiaceae</taxon>
        <taxon>Nocardia</taxon>
    </lineage>
</organism>
<dbReference type="GO" id="GO:0032259">
    <property type="term" value="P:methylation"/>
    <property type="evidence" value="ECO:0007669"/>
    <property type="project" value="UniProtKB-KW"/>
</dbReference>
<keyword evidence="6" id="KW-1185">Reference proteome</keyword>